<gene>
    <name evidence="2" type="ORF">JGUZn3_19510</name>
</gene>
<keyword evidence="1" id="KW-0472">Membrane</keyword>
<dbReference type="AlphaFoldDB" id="A0A7H1NTQ3"/>
<protein>
    <recommendedName>
        <fullName evidence="4">Colicin V synthesis protein</fullName>
    </recommendedName>
</protein>
<keyword evidence="3" id="KW-1185">Reference proteome</keyword>
<accession>A0A7H1NTQ3</accession>
<dbReference type="RefSeq" id="WP_203413347.1">
    <property type="nucleotide sequence ID" value="NZ_CP060244.1"/>
</dbReference>
<dbReference type="EMBL" id="CP060244">
    <property type="protein sequence ID" value="QNT79163.1"/>
    <property type="molecule type" value="Genomic_DNA"/>
</dbReference>
<organism evidence="2 3">
    <name type="scientific">Entomobacter blattae</name>
    <dbReference type="NCBI Taxonomy" id="2762277"/>
    <lineage>
        <taxon>Bacteria</taxon>
        <taxon>Pseudomonadati</taxon>
        <taxon>Pseudomonadota</taxon>
        <taxon>Alphaproteobacteria</taxon>
        <taxon>Acetobacterales</taxon>
        <taxon>Acetobacteraceae</taxon>
        <taxon>Entomobacter</taxon>
    </lineage>
</organism>
<dbReference type="KEGG" id="ebla:JGUZn3_19510"/>
<feature type="transmembrane region" description="Helical" evidence="1">
    <location>
        <begin position="20"/>
        <end position="40"/>
    </location>
</feature>
<evidence type="ECO:0008006" key="4">
    <source>
        <dbReference type="Google" id="ProtNLM"/>
    </source>
</evidence>
<evidence type="ECO:0000256" key="1">
    <source>
        <dbReference type="SAM" id="Phobius"/>
    </source>
</evidence>
<proteinExistence type="predicted"/>
<keyword evidence="1" id="KW-0812">Transmembrane</keyword>
<evidence type="ECO:0000313" key="3">
    <source>
        <dbReference type="Proteomes" id="UP000516349"/>
    </source>
</evidence>
<name>A0A7H1NTQ3_9PROT</name>
<keyword evidence="1" id="KW-1133">Transmembrane helix</keyword>
<reference evidence="2 3" key="1">
    <citation type="submission" date="2020-08" db="EMBL/GenBank/DDBJ databases">
        <title>Complete genome sequence of Entomobacter blattae G55GP.</title>
        <authorList>
            <person name="Poehlein A."/>
            <person name="Guzman J."/>
            <person name="Daniel R."/>
            <person name="Vilcinskas A."/>
        </authorList>
    </citation>
    <scope>NUCLEOTIDE SEQUENCE [LARGE SCALE GENOMIC DNA]</scope>
    <source>
        <strain evidence="2 3">G55GP</strain>
    </source>
</reference>
<evidence type="ECO:0000313" key="2">
    <source>
        <dbReference type="EMBL" id="QNT79163.1"/>
    </source>
</evidence>
<feature type="transmembrane region" description="Helical" evidence="1">
    <location>
        <begin position="52"/>
        <end position="73"/>
    </location>
</feature>
<sequence>MRELSVVELDIVSGAAAQNFFDSVIGGFVGGVVGSLVGSLKGANDTSKNAGPFGLGAITTGLGFVFGGVGGFLNGAVQGFTDGYSGINQNGGYIDNAIGDLTQGSLLS</sequence>
<dbReference type="Proteomes" id="UP000516349">
    <property type="component" value="Chromosome"/>
</dbReference>